<dbReference type="AlphaFoldDB" id="A0A4S3KTC6"/>
<gene>
    <name evidence="3" type="ORF">B1806_03640</name>
</gene>
<dbReference type="OrthoDB" id="119951at2"/>
<evidence type="ECO:0000313" key="3">
    <source>
        <dbReference type="EMBL" id="THD11484.1"/>
    </source>
</evidence>
<dbReference type="Gene3D" id="3.40.710.10">
    <property type="entry name" value="DD-peptidase/beta-lactamase superfamily"/>
    <property type="match status" value="1"/>
</dbReference>
<name>A0A4S3KTC6_9GAMM</name>
<dbReference type="EMBL" id="MWQO01000012">
    <property type="protein sequence ID" value="THD11484.1"/>
    <property type="molecule type" value="Genomic_DNA"/>
</dbReference>
<reference evidence="3 4" key="1">
    <citation type="submission" date="2017-02" db="EMBL/GenBank/DDBJ databases">
        <title>Whole genome sequencing of Metallibacterium scheffleri DSM 24874 (T).</title>
        <authorList>
            <person name="Kumar S."/>
            <person name="Patil P."/>
            <person name="Patil P.B."/>
        </authorList>
    </citation>
    <scope>NUCLEOTIDE SEQUENCE [LARGE SCALE GENOMIC DNA]</scope>
    <source>
        <strain evidence="3 4">DSM 24874</strain>
    </source>
</reference>
<dbReference type="STRING" id="993689.GCA_002077135_01662"/>
<dbReference type="GO" id="GO:0016787">
    <property type="term" value="F:hydrolase activity"/>
    <property type="evidence" value="ECO:0007669"/>
    <property type="project" value="UniProtKB-KW"/>
</dbReference>
<keyword evidence="3" id="KW-0378">Hydrolase</keyword>
<keyword evidence="1" id="KW-0732">Signal</keyword>
<feature type="domain" description="Beta-lactamase-related" evidence="2">
    <location>
        <begin position="55"/>
        <end position="379"/>
    </location>
</feature>
<proteinExistence type="predicted"/>
<feature type="signal peptide" evidence="1">
    <location>
        <begin position="1"/>
        <end position="27"/>
    </location>
</feature>
<organism evidence="3 4">
    <name type="scientific">Metallibacterium scheffleri</name>
    <dbReference type="NCBI Taxonomy" id="993689"/>
    <lineage>
        <taxon>Bacteria</taxon>
        <taxon>Pseudomonadati</taxon>
        <taxon>Pseudomonadota</taxon>
        <taxon>Gammaproteobacteria</taxon>
        <taxon>Lysobacterales</taxon>
        <taxon>Rhodanobacteraceae</taxon>
        <taxon>Metallibacterium</taxon>
    </lineage>
</organism>
<dbReference type="Proteomes" id="UP000307749">
    <property type="component" value="Unassembled WGS sequence"/>
</dbReference>
<feature type="chain" id="PRO_5020560964" evidence="1">
    <location>
        <begin position="28"/>
        <end position="420"/>
    </location>
</feature>
<dbReference type="InterPro" id="IPR012338">
    <property type="entry name" value="Beta-lactam/transpept-like"/>
</dbReference>
<sequence>MSKLHWRRVPQALAAMVFIVLSIAAQAARPDAAIAVGGTLPKGRVAASIKAYNGWLDQVMARNDAAGIATAVIVDDKVRWQRTLGYADTATGAKVTPYTVFRIASLSKAFASALTGLLVQDGTFGWNTRIEQALPFFMLKNAEYARQATIADILSQRLGLPHNAYDNIMENNGRYPELVRKLDEVEPICPPGDCYSYQNVAFSLIGDVVYAETGDFYYHQVEKRLFLPLGMHTATYGRDALEASKSWARPHWLDHGRWTPFQPREAYYRLAPAAGVNASLDDLEKWLIAQMGGDPKVLSPALLHVLHTPLVETPSERWATPWRRARLRNAQYALAWRVYDYAGHRLIFHAGAVQGYRAMIGFFPDLHVGMVILWNCDDAVPAQLMPMFFDKLLGLPYVDWAGLDRPRERAHPVRRRRHPR</sequence>
<dbReference type="PANTHER" id="PTHR46825:SF15">
    <property type="entry name" value="BETA-LACTAMASE-RELATED DOMAIN-CONTAINING PROTEIN"/>
    <property type="match status" value="1"/>
</dbReference>
<dbReference type="InterPro" id="IPR050491">
    <property type="entry name" value="AmpC-like"/>
</dbReference>
<accession>A0A4S3KTC6</accession>
<dbReference type="PANTHER" id="PTHR46825">
    <property type="entry name" value="D-ALANYL-D-ALANINE-CARBOXYPEPTIDASE/ENDOPEPTIDASE AMPH"/>
    <property type="match status" value="1"/>
</dbReference>
<dbReference type="SUPFAM" id="SSF56601">
    <property type="entry name" value="beta-lactamase/transpeptidase-like"/>
    <property type="match status" value="1"/>
</dbReference>
<keyword evidence="4" id="KW-1185">Reference proteome</keyword>
<evidence type="ECO:0000256" key="1">
    <source>
        <dbReference type="SAM" id="SignalP"/>
    </source>
</evidence>
<dbReference type="Pfam" id="PF00144">
    <property type="entry name" value="Beta-lactamase"/>
    <property type="match status" value="1"/>
</dbReference>
<dbReference type="RefSeq" id="WP_081127023.1">
    <property type="nucleotide sequence ID" value="NZ_LDOS01000002.1"/>
</dbReference>
<dbReference type="InterPro" id="IPR001466">
    <property type="entry name" value="Beta-lactam-related"/>
</dbReference>
<evidence type="ECO:0000259" key="2">
    <source>
        <dbReference type="Pfam" id="PF00144"/>
    </source>
</evidence>
<comment type="caution">
    <text evidence="3">The sequence shown here is derived from an EMBL/GenBank/DDBJ whole genome shotgun (WGS) entry which is preliminary data.</text>
</comment>
<protein>
    <submittedName>
        <fullName evidence="3">Serine hydrolase</fullName>
    </submittedName>
</protein>
<evidence type="ECO:0000313" key="4">
    <source>
        <dbReference type="Proteomes" id="UP000307749"/>
    </source>
</evidence>